<comment type="caution">
    <text evidence="1">The sequence shown here is derived from an EMBL/GenBank/DDBJ whole genome shotgun (WGS) entry which is preliminary data.</text>
</comment>
<gene>
    <name evidence="1" type="ORF">ALECFALPRED_004965</name>
</gene>
<reference evidence="1" key="1">
    <citation type="submission" date="2021-03" db="EMBL/GenBank/DDBJ databases">
        <authorList>
            <person name="Tagirdzhanova G."/>
        </authorList>
    </citation>
    <scope>NUCLEOTIDE SEQUENCE</scope>
</reference>
<dbReference type="EMBL" id="CAJPDR010000303">
    <property type="protein sequence ID" value="CAF9931251.1"/>
    <property type="molecule type" value="Genomic_DNA"/>
</dbReference>
<evidence type="ECO:0000313" key="2">
    <source>
        <dbReference type="Proteomes" id="UP000664203"/>
    </source>
</evidence>
<dbReference type="Proteomes" id="UP000664203">
    <property type="component" value="Unassembled WGS sequence"/>
</dbReference>
<name>A0A8H3G169_9LECA</name>
<accession>A0A8H3G169</accession>
<evidence type="ECO:0000313" key="1">
    <source>
        <dbReference type="EMBL" id="CAF9931251.1"/>
    </source>
</evidence>
<organism evidence="1 2">
    <name type="scientific">Alectoria fallacina</name>
    <dbReference type="NCBI Taxonomy" id="1903189"/>
    <lineage>
        <taxon>Eukaryota</taxon>
        <taxon>Fungi</taxon>
        <taxon>Dikarya</taxon>
        <taxon>Ascomycota</taxon>
        <taxon>Pezizomycotina</taxon>
        <taxon>Lecanoromycetes</taxon>
        <taxon>OSLEUM clade</taxon>
        <taxon>Lecanoromycetidae</taxon>
        <taxon>Lecanorales</taxon>
        <taxon>Lecanorineae</taxon>
        <taxon>Parmeliaceae</taxon>
        <taxon>Alectoria</taxon>
    </lineage>
</organism>
<proteinExistence type="predicted"/>
<keyword evidence="2" id="KW-1185">Reference proteome</keyword>
<sequence length="69" mass="7522">MSRERFEIQKSGLVVSEKQLDITVSVGKSQMVEGAAAECKVEKPAALLDIANNLSRDLWGQGAEAHWHG</sequence>
<protein>
    <submittedName>
        <fullName evidence="1">Uncharacterized protein</fullName>
    </submittedName>
</protein>
<dbReference type="AlphaFoldDB" id="A0A8H3G169"/>